<feature type="domain" description="Cytochrome C biogenesis protein transmembrane" evidence="6">
    <location>
        <begin position="1"/>
        <end position="90"/>
    </location>
</feature>
<evidence type="ECO:0000256" key="3">
    <source>
        <dbReference type="ARBA" id="ARBA00022989"/>
    </source>
</evidence>
<dbReference type="Gene3D" id="3.40.30.10">
    <property type="entry name" value="Glutaredoxin"/>
    <property type="match status" value="1"/>
</dbReference>
<dbReference type="Pfam" id="PF13899">
    <property type="entry name" value="Thioredoxin_7"/>
    <property type="match status" value="1"/>
</dbReference>
<name>A0A382QUJ5_9ZZZZ</name>
<dbReference type="InterPro" id="IPR036249">
    <property type="entry name" value="Thioredoxin-like_sf"/>
</dbReference>
<keyword evidence="4 5" id="KW-0472">Membrane</keyword>
<dbReference type="PANTHER" id="PTHR32234">
    <property type="entry name" value="THIOL:DISULFIDE INTERCHANGE PROTEIN DSBD"/>
    <property type="match status" value="1"/>
</dbReference>
<evidence type="ECO:0000256" key="2">
    <source>
        <dbReference type="ARBA" id="ARBA00022692"/>
    </source>
</evidence>
<dbReference type="PANTHER" id="PTHR32234:SF3">
    <property type="entry name" value="SUPPRESSION OF COPPER SENSITIVITY PROTEIN"/>
    <property type="match status" value="1"/>
</dbReference>
<evidence type="ECO:0000259" key="6">
    <source>
        <dbReference type="Pfam" id="PF02683"/>
    </source>
</evidence>
<evidence type="ECO:0000256" key="4">
    <source>
        <dbReference type="ARBA" id="ARBA00023136"/>
    </source>
</evidence>
<comment type="subcellular location">
    <subcellularLocation>
        <location evidence="1">Membrane</location>
        <topology evidence="1">Multi-pass membrane protein</topology>
    </subcellularLocation>
</comment>
<accession>A0A382QUJ5</accession>
<feature type="transmembrane region" description="Helical" evidence="5">
    <location>
        <begin position="34"/>
        <end position="54"/>
    </location>
</feature>
<dbReference type="GO" id="GO:0045454">
    <property type="term" value="P:cell redox homeostasis"/>
    <property type="evidence" value="ECO:0007669"/>
    <property type="project" value="TreeGrafter"/>
</dbReference>
<protein>
    <recommendedName>
        <fullName evidence="6">Cytochrome C biogenesis protein transmembrane domain-containing protein</fullName>
    </recommendedName>
</protein>
<evidence type="ECO:0000256" key="5">
    <source>
        <dbReference type="SAM" id="Phobius"/>
    </source>
</evidence>
<sequence length="290" mass="31653">GAFFNGVLATVLATPCTAPFLAPALGFAFTQTAAVIVLMFVTVALGLAFPYVALSWNPKLLRFLPKPGPWMEKFKVAMGFPMLATGVWLFTVSIEYYGGRVLWFGIFLIVIAMAAWVFGEFFQRGTGRRGLALGIAGALTLGGVVFGLEGQMQWRTPTDPLAAKAGVVQDFPGGIRWHRWSPEAVAKAREAGQPVLVDFTAKWCATCIWNKKTSIDIESVGAVMADKNFKAFRADYTRRPDYITEELRDRGRAGVPLVLVFPADKTREPEMLPELLTADTVLNALNGAVD</sequence>
<organism evidence="7">
    <name type="scientific">marine metagenome</name>
    <dbReference type="NCBI Taxonomy" id="408172"/>
    <lineage>
        <taxon>unclassified sequences</taxon>
        <taxon>metagenomes</taxon>
        <taxon>ecological metagenomes</taxon>
    </lineage>
</organism>
<feature type="non-terminal residue" evidence="7">
    <location>
        <position position="1"/>
    </location>
</feature>
<evidence type="ECO:0000313" key="7">
    <source>
        <dbReference type="EMBL" id="SVC88001.1"/>
    </source>
</evidence>
<gene>
    <name evidence="7" type="ORF">METZ01_LOCUS340855</name>
</gene>
<feature type="transmembrane region" description="Helical" evidence="5">
    <location>
        <begin position="74"/>
        <end position="94"/>
    </location>
</feature>
<dbReference type="Pfam" id="PF02683">
    <property type="entry name" value="DsbD_TM"/>
    <property type="match status" value="1"/>
</dbReference>
<proteinExistence type="predicted"/>
<dbReference type="GO" id="GO:0015035">
    <property type="term" value="F:protein-disulfide reductase activity"/>
    <property type="evidence" value="ECO:0007669"/>
    <property type="project" value="TreeGrafter"/>
</dbReference>
<evidence type="ECO:0000256" key="1">
    <source>
        <dbReference type="ARBA" id="ARBA00004141"/>
    </source>
</evidence>
<keyword evidence="3 5" id="KW-1133">Transmembrane helix</keyword>
<dbReference type="InterPro" id="IPR003834">
    <property type="entry name" value="Cyt_c_assmbl_TM_dom"/>
</dbReference>
<dbReference type="GO" id="GO:0016020">
    <property type="term" value="C:membrane"/>
    <property type="evidence" value="ECO:0007669"/>
    <property type="project" value="UniProtKB-SubCell"/>
</dbReference>
<reference evidence="7" key="1">
    <citation type="submission" date="2018-05" db="EMBL/GenBank/DDBJ databases">
        <authorList>
            <person name="Lanie J.A."/>
            <person name="Ng W.-L."/>
            <person name="Kazmierczak K.M."/>
            <person name="Andrzejewski T.M."/>
            <person name="Davidsen T.M."/>
            <person name="Wayne K.J."/>
            <person name="Tettelin H."/>
            <person name="Glass J.I."/>
            <person name="Rusch D."/>
            <person name="Podicherti R."/>
            <person name="Tsui H.-C.T."/>
            <person name="Winkler M.E."/>
        </authorList>
    </citation>
    <scope>NUCLEOTIDE SEQUENCE</scope>
</reference>
<feature type="transmembrane region" description="Helical" evidence="5">
    <location>
        <begin position="100"/>
        <end position="118"/>
    </location>
</feature>
<dbReference type="GO" id="GO:0017004">
    <property type="term" value="P:cytochrome complex assembly"/>
    <property type="evidence" value="ECO:0007669"/>
    <property type="project" value="InterPro"/>
</dbReference>
<dbReference type="EMBL" id="UINC01116334">
    <property type="protein sequence ID" value="SVC88001.1"/>
    <property type="molecule type" value="Genomic_DNA"/>
</dbReference>
<feature type="transmembrane region" description="Helical" evidence="5">
    <location>
        <begin position="130"/>
        <end position="148"/>
    </location>
</feature>
<keyword evidence="2 5" id="KW-0812">Transmembrane</keyword>
<dbReference type="AlphaFoldDB" id="A0A382QUJ5"/>
<dbReference type="SUPFAM" id="SSF52833">
    <property type="entry name" value="Thioredoxin-like"/>
    <property type="match status" value="1"/>
</dbReference>